<evidence type="ECO:0000313" key="3">
    <source>
        <dbReference type="EMBL" id="TKW04270.1"/>
    </source>
</evidence>
<evidence type="ECO:0000313" key="4">
    <source>
        <dbReference type="Proteomes" id="UP000298652"/>
    </source>
</evidence>
<organism evidence="3 4">
    <name type="scientific">Setaria viridis</name>
    <name type="common">Green bristlegrass</name>
    <name type="synonym">Setaria italica subsp. viridis</name>
    <dbReference type="NCBI Taxonomy" id="4556"/>
    <lineage>
        <taxon>Eukaryota</taxon>
        <taxon>Viridiplantae</taxon>
        <taxon>Streptophyta</taxon>
        <taxon>Embryophyta</taxon>
        <taxon>Tracheophyta</taxon>
        <taxon>Spermatophyta</taxon>
        <taxon>Magnoliopsida</taxon>
        <taxon>Liliopsida</taxon>
        <taxon>Poales</taxon>
        <taxon>Poaceae</taxon>
        <taxon>PACMAD clade</taxon>
        <taxon>Panicoideae</taxon>
        <taxon>Panicodae</taxon>
        <taxon>Paniceae</taxon>
        <taxon>Cenchrinae</taxon>
        <taxon>Setaria</taxon>
    </lineage>
</organism>
<dbReference type="EMBL" id="CM016558">
    <property type="protein sequence ID" value="TKW04270.1"/>
    <property type="molecule type" value="Genomic_DNA"/>
</dbReference>
<reference evidence="3" key="1">
    <citation type="submission" date="2019-03" db="EMBL/GenBank/DDBJ databases">
        <title>WGS assembly of Setaria viridis.</title>
        <authorList>
            <person name="Huang P."/>
            <person name="Jenkins J."/>
            <person name="Grimwood J."/>
            <person name="Barry K."/>
            <person name="Healey A."/>
            <person name="Mamidi S."/>
            <person name="Sreedasyam A."/>
            <person name="Shu S."/>
            <person name="Feldman M."/>
            <person name="Wu J."/>
            <person name="Yu Y."/>
            <person name="Chen C."/>
            <person name="Johnson J."/>
            <person name="Rokhsar D."/>
            <person name="Baxter I."/>
            <person name="Schmutz J."/>
            <person name="Brutnell T."/>
            <person name="Kellogg E."/>
        </authorList>
    </citation>
    <scope>NUCLEOTIDE SEQUENCE [LARGE SCALE GENOMIC DNA]</scope>
</reference>
<proteinExistence type="predicted"/>
<sequence>MSDAAREAVNSSNTTFLKNAGIPTSSSKSQSAGEEVLRQELASEKQGLAILHQQVEELKKKTKATEKALARTQRHYEELKKQQDESNAILMKILNLNTPGTYS</sequence>
<name>A0A4U6TNP7_SETVI</name>
<gene>
    <name evidence="3" type="ORF">SEVIR_7G097901v2</name>
</gene>
<dbReference type="Gramene" id="TKW04270">
    <property type="protein sequence ID" value="TKW04270"/>
    <property type="gene ID" value="SEVIR_7G097901v2"/>
</dbReference>
<protein>
    <submittedName>
        <fullName evidence="3">Uncharacterized protein</fullName>
    </submittedName>
</protein>
<accession>A0A4U6TNP7</accession>
<dbReference type="AlphaFoldDB" id="A0A4U6TNP7"/>
<feature type="compositionally biased region" description="Polar residues" evidence="2">
    <location>
        <begin position="9"/>
        <end position="32"/>
    </location>
</feature>
<feature type="coiled-coil region" evidence="1">
    <location>
        <begin position="41"/>
        <end position="82"/>
    </location>
</feature>
<feature type="region of interest" description="Disordered" evidence="2">
    <location>
        <begin position="1"/>
        <end position="35"/>
    </location>
</feature>
<evidence type="ECO:0000256" key="2">
    <source>
        <dbReference type="SAM" id="MobiDB-lite"/>
    </source>
</evidence>
<dbReference type="Proteomes" id="UP000298652">
    <property type="component" value="Chromosome 7"/>
</dbReference>
<evidence type="ECO:0000256" key="1">
    <source>
        <dbReference type="SAM" id="Coils"/>
    </source>
</evidence>
<keyword evidence="1" id="KW-0175">Coiled coil</keyword>
<keyword evidence="4" id="KW-1185">Reference proteome</keyword>